<dbReference type="PANTHER" id="PTHR21540:SF0">
    <property type="entry name" value="PHD FAMILY PROTEIN"/>
    <property type="match status" value="1"/>
</dbReference>
<dbReference type="AlphaFoldDB" id="A0A9P8ES61"/>
<dbReference type="OrthoDB" id="2122982at2759"/>
<evidence type="ECO:0000259" key="3">
    <source>
        <dbReference type="PROSITE" id="PS50089"/>
    </source>
</evidence>
<dbReference type="Pfam" id="PF13639">
    <property type="entry name" value="zf-RING_2"/>
    <property type="match status" value="1"/>
</dbReference>
<reference evidence="5" key="1">
    <citation type="journal article" date="2021" name="J Fungi (Basel)">
        <title>Virulence traits and population genomics of the black yeast Aureobasidium melanogenum.</title>
        <authorList>
            <person name="Cernosa A."/>
            <person name="Sun X."/>
            <person name="Gostincar C."/>
            <person name="Fang C."/>
            <person name="Gunde-Cimerman N."/>
            <person name="Song Z."/>
        </authorList>
    </citation>
    <scope>NUCLEOTIDE SEQUENCE</scope>
    <source>
        <strain evidence="5">EXF-9911</strain>
    </source>
</reference>
<accession>A0A9P8ES61</accession>
<dbReference type="InterPro" id="IPR013083">
    <property type="entry name" value="Znf_RING/FYVE/PHD"/>
</dbReference>
<dbReference type="GO" id="GO:0061630">
    <property type="term" value="F:ubiquitin protein ligase activity"/>
    <property type="evidence" value="ECO:0007669"/>
    <property type="project" value="InterPro"/>
</dbReference>
<evidence type="ECO:0000256" key="1">
    <source>
        <dbReference type="PROSITE-ProRule" id="PRU00175"/>
    </source>
</evidence>
<dbReference type="GO" id="GO:0008270">
    <property type="term" value="F:zinc ion binding"/>
    <property type="evidence" value="ECO:0007669"/>
    <property type="project" value="UniProtKB-KW"/>
</dbReference>
<dbReference type="SUPFAM" id="SSF57850">
    <property type="entry name" value="RING/U-box"/>
    <property type="match status" value="1"/>
</dbReference>
<feature type="compositionally biased region" description="Polar residues" evidence="2">
    <location>
        <begin position="34"/>
        <end position="45"/>
    </location>
</feature>
<dbReference type="InterPro" id="IPR001841">
    <property type="entry name" value="Znf_RING"/>
</dbReference>
<dbReference type="EMBL" id="JAHFXF010000113">
    <property type="protein sequence ID" value="KAG9696042.1"/>
    <property type="molecule type" value="Genomic_DNA"/>
</dbReference>
<feature type="domain" description="RING-type" evidence="3">
    <location>
        <begin position="286"/>
        <end position="339"/>
    </location>
</feature>
<evidence type="ECO:0000259" key="4">
    <source>
        <dbReference type="PROSITE" id="PS50966"/>
    </source>
</evidence>
<dbReference type="InterPro" id="IPR007527">
    <property type="entry name" value="Znf_SWIM"/>
</dbReference>
<dbReference type="Proteomes" id="UP000779574">
    <property type="component" value="Unassembled WGS sequence"/>
</dbReference>
<gene>
    <name evidence="5" type="ORF">KCU76_g4026</name>
</gene>
<organism evidence="5 6">
    <name type="scientific">Aureobasidium melanogenum</name>
    <name type="common">Aureobasidium pullulans var. melanogenum</name>
    <dbReference type="NCBI Taxonomy" id="46634"/>
    <lineage>
        <taxon>Eukaryota</taxon>
        <taxon>Fungi</taxon>
        <taxon>Dikarya</taxon>
        <taxon>Ascomycota</taxon>
        <taxon>Pezizomycotina</taxon>
        <taxon>Dothideomycetes</taxon>
        <taxon>Dothideomycetidae</taxon>
        <taxon>Dothideales</taxon>
        <taxon>Saccotheciaceae</taxon>
        <taxon>Aureobasidium</taxon>
    </lineage>
</organism>
<name>A0A9P8ES61_AURME</name>
<feature type="domain" description="SWIM-type" evidence="4">
    <location>
        <begin position="204"/>
        <end position="238"/>
    </location>
</feature>
<comment type="caution">
    <text evidence="5">The sequence shown here is derived from an EMBL/GenBank/DDBJ whole genome shotgun (WGS) entry which is preliminary data.</text>
</comment>
<dbReference type="Gene3D" id="3.30.40.10">
    <property type="entry name" value="Zinc/RING finger domain, C3HC4 (zinc finger)"/>
    <property type="match status" value="1"/>
</dbReference>
<dbReference type="CDD" id="cd16494">
    <property type="entry name" value="RING-CH-C4HC3_ZSWM2"/>
    <property type="match status" value="1"/>
</dbReference>
<feature type="region of interest" description="Disordered" evidence="2">
    <location>
        <begin position="1"/>
        <end position="159"/>
    </location>
</feature>
<evidence type="ECO:0000313" key="6">
    <source>
        <dbReference type="Proteomes" id="UP000779574"/>
    </source>
</evidence>
<proteinExistence type="predicted"/>
<sequence length="411" mass="45993">MEESILYNAATLASSAQGNAVADPRRSGRERTTTQRYEPTAQPKSSMKRKRASATDNDSNGKSQYASNKRAQATAATSNSKTSSKRVTNNKTTLPADASAKPTTNPRLNSYKDADNVVDLTGDDNGATSPKKQNKRKAGKGEEKRLKRERSHAPQKYTTVAHRATTQRMVVIDRRRIDNDDCPHQPPHCPMEEVDLAGSTGNIYTVKITHVPECTCPDFRVNNNPQCKHIIYVLLKVLKVSEPLNFQAAFLTSELQEIFDHAGPLPGETVHTEDKDGKRKPIEGDCPICCEELSQEKETIVWCQAACGNNLHKTCFDQWAATQWAATKGHGQVTCPYCRTQWQSEINGSALKGLAKTGPKNRDGYVNVAEQVGMSSRRDYSTYHDYWVRAQRRNGLLDDENYDYDYEDDHY</sequence>
<keyword evidence="1" id="KW-0862">Zinc</keyword>
<feature type="compositionally biased region" description="Basic and acidic residues" evidence="2">
    <location>
        <begin position="23"/>
        <end position="33"/>
    </location>
</feature>
<reference evidence="5" key="2">
    <citation type="submission" date="2021-08" db="EMBL/GenBank/DDBJ databases">
        <authorList>
            <person name="Gostincar C."/>
            <person name="Sun X."/>
            <person name="Song Z."/>
            <person name="Gunde-Cimerman N."/>
        </authorList>
    </citation>
    <scope>NUCLEOTIDE SEQUENCE</scope>
    <source>
        <strain evidence="5">EXF-9911</strain>
    </source>
</reference>
<evidence type="ECO:0000313" key="5">
    <source>
        <dbReference type="EMBL" id="KAG9696042.1"/>
    </source>
</evidence>
<keyword evidence="1" id="KW-0863">Zinc-finger</keyword>
<dbReference type="PROSITE" id="PS50089">
    <property type="entry name" value="ZF_RING_2"/>
    <property type="match status" value="1"/>
</dbReference>
<dbReference type="PROSITE" id="PS50966">
    <property type="entry name" value="ZF_SWIM"/>
    <property type="match status" value="1"/>
</dbReference>
<feature type="compositionally biased region" description="Low complexity" evidence="2">
    <location>
        <begin position="71"/>
        <end position="82"/>
    </location>
</feature>
<keyword evidence="1" id="KW-0479">Metal-binding</keyword>
<dbReference type="InterPro" id="IPR039903">
    <property type="entry name" value="Zswim2"/>
</dbReference>
<dbReference type="PANTHER" id="PTHR21540">
    <property type="entry name" value="RING FINGER AND SWIM DOMAIN-CONTAINING PROTEIN 2"/>
    <property type="match status" value="1"/>
</dbReference>
<feature type="compositionally biased region" description="Polar residues" evidence="2">
    <location>
        <begin position="54"/>
        <end position="70"/>
    </location>
</feature>
<protein>
    <submittedName>
        <fullName evidence="5">Uncharacterized protein</fullName>
    </submittedName>
</protein>
<feature type="non-terminal residue" evidence="5">
    <location>
        <position position="411"/>
    </location>
</feature>
<evidence type="ECO:0000256" key="2">
    <source>
        <dbReference type="SAM" id="MobiDB-lite"/>
    </source>
</evidence>